<evidence type="ECO:0000256" key="1">
    <source>
        <dbReference type="SAM" id="MobiDB-lite"/>
    </source>
</evidence>
<organism evidence="2 3">
    <name type="scientific">Steinernema carpocapsae</name>
    <name type="common">Entomopathogenic nematode</name>
    <dbReference type="NCBI Taxonomy" id="34508"/>
    <lineage>
        <taxon>Eukaryota</taxon>
        <taxon>Metazoa</taxon>
        <taxon>Ecdysozoa</taxon>
        <taxon>Nematoda</taxon>
        <taxon>Chromadorea</taxon>
        <taxon>Rhabditida</taxon>
        <taxon>Tylenchina</taxon>
        <taxon>Panagrolaimomorpha</taxon>
        <taxon>Strongyloidoidea</taxon>
        <taxon>Steinernematidae</taxon>
        <taxon>Steinernema</taxon>
    </lineage>
</organism>
<accession>A0A4U5LUW4</accession>
<proteinExistence type="predicted"/>
<keyword evidence="3" id="KW-1185">Reference proteome</keyword>
<reference evidence="2 3" key="2">
    <citation type="journal article" date="2019" name="G3 (Bethesda)">
        <title>Hybrid Assembly of the Genome of the Entomopathogenic Nematode Steinernema carpocapsae Identifies the X-Chromosome.</title>
        <authorList>
            <person name="Serra L."/>
            <person name="Macchietto M."/>
            <person name="Macias-Munoz A."/>
            <person name="McGill C.J."/>
            <person name="Rodriguez I.M."/>
            <person name="Rodriguez B."/>
            <person name="Murad R."/>
            <person name="Mortazavi A."/>
        </authorList>
    </citation>
    <scope>NUCLEOTIDE SEQUENCE [LARGE SCALE GENOMIC DNA]</scope>
    <source>
        <strain evidence="2 3">ALL</strain>
    </source>
</reference>
<name>A0A4U5LUW4_STECR</name>
<evidence type="ECO:0000313" key="2">
    <source>
        <dbReference type="EMBL" id="TKR59918.1"/>
    </source>
</evidence>
<feature type="region of interest" description="Disordered" evidence="1">
    <location>
        <begin position="1"/>
        <end position="26"/>
    </location>
</feature>
<gene>
    <name evidence="2" type="ORF">L596_029525</name>
</gene>
<sequence>MFPKQKTFDDTGEEGPLVSEEASSPRFSHATENGVVVVVFVAPPQSTKPMLLLGYWKNAKKTSLLRCDRLEYHCQPPPARRLVGPLPLETRPVRTLTSLQNTPLKRPAAPDRPVRRAHNK</sequence>
<dbReference type="EMBL" id="AZBU02000012">
    <property type="protein sequence ID" value="TKR59918.1"/>
    <property type="molecule type" value="Genomic_DNA"/>
</dbReference>
<evidence type="ECO:0000313" key="3">
    <source>
        <dbReference type="Proteomes" id="UP000298663"/>
    </source>
</evidence>
<protein>
    <submittedName>
        <fullName evidence="2">Uncharacterized protein</fullName>
    </submittedName>
</protein>
<dbReference type="Proteomes" id="UP000298663">
    <property type="component" value="Unassembled WGS sequence"/>
</dbReference>
<reference evidence="2 3" key="1">
    <citation type="journal article" date="2015" name="Genome Biol.">
        <title>Comparative genomics of Steinernema reveals deeply conserved gene regulatory networks.</title>
        <authorList>
            <person name="Dillman A.R."/>
            <person name="Macchietto M."/>
            <person name="Porter C.F."/>
            <person name="Rogers A."/>
            <person name="Williams B."/>
            <person name="Antoshechkin I."/>
            <person name="Lee M.M."/>
            <person name="Goodwin Z."/>
            <person name="Lu X."/>
            <person name="Lewis E.E."/>
            <person name="Goodrich-Blair H."/>
            <person name="Stock S.P."/>
            <person name="Adams B.J."/>
            <person name="Sternberg P.W."/>
            <person name="Mortazavi A."/>
        </authorList>
    </citation>
    <scope>NUCLEOTIDE SEQUENCE [LARGE SCALE GENOMIC DNA]</scope>
    <source>
        <strain evidence="2 3">ALL</strain>
    </source>
</reference>
<feature type="region of interest" description="Disordered" evidence="1">
    <location>
        <begin position="94"/>
        <end position="120"/>
    </location>
</feature>
<comment type="caution">
    <text evidence="2">The sequence shown here is derived from an EMBL/GenBank/DDBJ whole genome shotgun (WGS) entry which is preliminary data.</text>
</comment>
<dbReference type="AlphaFoldDB" id="A0A4U5LUW4"/>